<keyword evidence="4 7" id="KW-0812">Transmembrane</keyword>
<sequence>MSFKLSGLKYQNDDKPPLLPLILYGLQWFLIAIPNIIITSVVVGGIENLSPAEVILYNQKLFAVAGIGFILQILFGHKLPLVLGPATVLLIGLITSQTSDASEIQTAMIVGSVLIFLLSYTKLMFYLQKLFTSRVIIVILALIAVTIMPSILQLIFDGSKGNLFPLAFTPILVLALLIANKFLRGIWKSTVVLWGILIGSICYDIVLGIAPTLPSINSVSGQSLFISKFQLNPGIILSFLFCYIALFINEIGSIQAVGATINEKNLEARSKKGLRFTGLLNALSGALGVVGPVDYSLSPGVIMSTGCASRYTLLPTGIALILCAFFPSAIEFLTLIPKPIMGMVLLYLMMTQLASAFQLMSQKKAAMDFDSCMIISVPLMIAMVAVFMPAQLTAAIPPILRPLLANGFVIGIVAVLIMEHIIYRKKRHSNQQA</sequence>
<dbReference type="Proteomes" id="UP001204015">
    <property type="component" value="Unassembled WGS sequence"/>
</dbReference>
<feature type="transmembrane region" description="Helical" evidence="7">
    <location>
        <begin position="162"/>
        <end position="179"/>
    </location>
</feature>
<comment type="similarity">
    <text evidence="2">Belongs to the nucleobase:cation symporter-2 (NCS2) (TC 2.A.40) family.</text>
</comment>
<name>A0ABT1BVH8_9BACT</name>
<evidence type="ECO:0000256" key="5">
    <source>
        <dbReference type="ARBA" id="ARBA00022989"/>
    </source>
</evidence>
<feature type="transmembrane region" description="Helical" evidence="7">
    <location>
        <begin position="104"/>
        <end position="123"/>
    </location>
</feature>
<dbReference type="NCBIfam" id="NF037981">
    <property type="entry name" value="NCS2_1"/>
    <property type="match status" value="1"/>
</dbReference>
<evidence type="ECO:0000313" key="8">
    <source>
        <dbReference type="EMBL" id="MCO6024805.1"/>
    </source>
</evidence>
<dbReference type="PANTHER" id="PTHR42810">
    <property type="entry name" value="PURINE PERMEASE C1399.01C-RELATED"/>
    <property type="match status" value="1"/>
</dbReference>
<dbReference type="RefSeq" id="WP_252760169.1">
    <property type="nucleotide sequence ID" value="NZ_JAMXLY010000007.1"/>
</dbReference>
<accession>A0ABT1BVH8</accession>
<evidence type="ECO:0000256" key="2">
    <source>
        <dbReference type="ARBA" id="ARBA00008821"/>
    </source>
</evidence>
<feature type="transmembrane region" description="Helical" evidence="7">
    <location>
        <begin position="21"/>
        <end position="43"/>
    </location>
</feature>
<feature type="transmembrane region" description="Helical" evidence="7">
    <location>
        <begin position="55"/>
        <end position="74"/>
    </location>
</feature>
<comment type="caution">
    <text evidence="8">The sequence shown here is derived from an EMBL/GenBank/DDBJ whole genome shotgun (WGS) entry which is preliminary data.</text>
</comment>
<keyword evidence="9" id="KW-1185">Reference proteome</keyword>
<keyword evidence="5 7" id="KW-1133">Transmembrane helix</keyword>
<evidence type="ECO:0000256" key="3">
    <source>
        <dbReference type="ARBA" id="ARBA00022448"/>
    </source>
</evidence>
<organism evidence="8 9">
    <name type="scientific">Segatella cerevisiae</name>
    <dbReference type="NCBI Taxonomy" id="2053716"/>
    <lineage>
        <taxon>Bacteria</taxon>
        <taxon>Pseudomonadati</taxon>
        <taxon>Bacteroidota</taxon>
        <taxon>Bacteroidia</taxon>
        <taxon>Bacteroidales</taxon>
        <taxon>Prevotellaceae</taxon>
        <taxon>Segatella</taxon>
    </lineage>
</organism>
<dbReference type="EMBL" id="JAMXLY010000007">
    <property type="protein sequence ID" value="MCO6024805.1"/>
    <property type="molecule type" value="Genomic_DNA"/>
</dbReference>
<protein>
    <submittedName>
        <fullName evidence="8">Purine/pyrimidine permease</fullName>
    </submittedName>
</protein>
<dbReference type="Pfam" id="PF00860">
    <property type="entry name" value="Xan_ur_permease"/>
    <property type="match status" value="1"/>
</dbReference>
<keyword evidence="6 7" id="KW-0472">Membrane</keyword>
<feature type="transmembrane region" description="Helical" evidence="7">
    <location>
        <begin position="340"/>
        <end position="360"/>
    </location>
</feature>
<keyword evidence="3" id="KW-0813">Transport</keyword>
<feature type="transmembrane region" description="Helical" evidence="7">
    <location>
        <begin position="372"/>
        <end position="391"/>
    </location>
</feature>
<feature type="transmembrane region" description="Helical" evidence="7">
    <location>
        <begin position="403"/>
        <end position="423"/>
    </location>
</feature>
<comment type="subcellular location">
    <subcellularLocation>
        <location evidence="1">Membrane</location>
        <topology evidence="1">Multi-pass membrane protein</topology>
    </subcellularLocation>
</comment>
<feature type="transmembrane region" description="Helical" evidence="7">
    <location>
        <begin position="191"/>
        <end position="210"/>
    </location>
</feature>
<gene>
    <name evidence="8" type="ORF">NG821_02915</name>
</gene>
<feature type="transmembrane region" description="Helical" evidence="7">
    <location>
        <begin position="230"/>
        <end position="248"/>
    </location>
</feature>
<reference evidence="8 9" key="1">
    <citation type="submission" date="2022-06" db="EMBL/GenBank/DDBJ databases">
        <title>A taxonomic note on the genus Prevotella: Description of four novel genera and emended description of the genera Hallella and Xylanibacter.</title>
        <authorList>
            <person name="Hitch T.C.A."/>
        </authorList>
    </citation>
    <scope>NUCLEOTIDE SEQUENCE [LARGE SCALE GENOMIC DNA]</scope>
    <source>
        <strain evidence="8 9">DSM 100619</strain>
    </source>
</reference>
<feature type="transmembrane region" description="Helical" evidence="7">
    <location>
        <begin position="313"/>
        <end position="334"/>
    </location>
</feature>
<dbReference type="InterPro" id="IPR006043">
    <property type="entry name" value="NCS2"/>
</dbReference>
<evidence type="ECO:0000256" key="1">
    <source>
        <dbReference type="ARBA" id="ARBA00004141"/>
    </source>
</evidence>
<evidence type="ECO:0000256" key="6">
    <source>
        <dbReference type="ARBA" id="ARBA00023136"/>
    </source>
</evidence>
<proteinExistence type="inferred from homology"/>
<dbReference type="PANTHER" id="PTHR42810:SF1">
    <property type="entry name" value="PURINE PERMEASE YWDJ-RELATED"/>
    <property type="match status" value="1"/>
</dbReference>
<evidence type="ECO:0000256" key="4">
    <source>
        <dbReference type="ARBA" id="ARBA00022692"/>
    </source>
</evidence>
<evidence type="ECO:0000313" key="9">
    <source>
        <dbReference type="Proteomes" id="UP001204015"/>
    </source>
</evidence>
<feature type="transmembrane region" description="Helical" evidence="7">
    <location>
        <begin position="135"/>
        <end position="156"/>
    </location>
</feature>
<evidence type="ECO:0000256" key="7">
    <source>
        <dbReference type="SAM" id="Phobius"/>
    </source>
</evidence>